<evidence type="ECO:0000313" key="5">
    <source>
        <dbReference type="Proteomes" id="UP000185639"/>
    </source>
</evidence>
<keyword evidence="3" id="KW-1133">Transmembrane helix</keyword>
<dbReference type="Gene3D" id="3.30.700.10">
    <property type="entry name" value="Glycoprotein, Type 4 Pilin"/>
    <property type="match status" value="1"/>
</dbReference>
<sequence>MKNMKAQQGFTLIELMIVVAIIGILASVAIPQYRDYVLRSKVQSILTSVTNIQNAISASRDTGDLLNYVNNGTALSWTDGSAGTGSWNLLGLQTPLATEDIQDGVTTIAVSAANPPVITLTLDTGIDDGTGASSITITPTLGGVMTTWDFAYSAGTGVDADTAAIIAREVTRNNN</sequence>
<dbReference type="EMBL" id="FTOH01000005">
    <property type="protein sequence ID" value="SIS83147.1"/>
    <property type="molecule type" value="Genomic_DNA"/>
</dbReference>
<dbReference type="STRING" id="484498.SAMN05421686_10564"/>
<dbReference type="AlphaFoldDB" id="A0A1N7MAQ8"/>
<dbReference type="GO" id="GO:0044096">
    <property type="term" value="C:type IV pilus"/>
    <property type="evidence" value="ECO:0007669"/>
    <property type="project" value="TreeGrafter"/>
</dbReference>
<evidence type="ECO:0000256" key="3">
    <source>
        <dbReference type="SAM" id="Phobius"/>
    </source>
</evidence>
<dbReference type="PANTHER" id="PTHR30093">
    <property type="entry name" value="GENERAL SECRETION PATHWAY PROTEIN G"/>
    <property type="match status" value="1"/>
</dbReference>
<comment type="similarity">
    <text evidence="1">Belongs to the N-Me-Phe pilin family.</text>
</comment>
<dbReference type="GO" id="GO:0043107">
    <property type="term" value="P:type IV pilus-dependent motility"/>
    <property type="evidence" value="ECO:0007669"/>
    <property type="project" value="TreeGrafter"/>
</dbReference>
<evidence type="ECO:0000256" key="1">
    <source>
        <dbReference type="ARBA" id="ARBA00005233"/>
    </source>
</evidence>
<dbReference type="Proteomes" id="UP000185639">
    <property type="component" value="Unassembled WGS sequence"/>
</dbReference>
<dbReference type="NCBIfam" id="TIGR02532">
    <property type="entry name" value="IV_pilin_GFxxxE"/>
    <property type="match status" value="1"/>
</dbReference>
<dbReference type="OrthoDB" id="5918848at2"/>
<dbReference type="InterPro" id="IPR045584">
    <property type="entry name" value="Pilin-like"/>
</dbReference>
<dbReference type="PROSITE" id="PS00409">
    <property type="entry name" value="PROKAR_NTER_METHYL"/>
    <property type="match status" value="1"/>
</dbReference>
<dbReference type="SUPFAM" id="SSF54523">
    <property type="entry name" value="Pili subunits"/>
    <property type="match status" value="1"/>
</dbReference>
<evidence type="ECO:0000313" key="4">
    <source>
        <dbReference type="EMBL" id="SIS83147.1"/>
    </source>
</evidence>
<keyword evidence="3" id="KW-0812">Transmembrane</keyword>
<feature type="transmembrane region" description="Helical" evidence="3">
    <location>
        <begin position="12"/>
        <end position="33"/>
    </location>
</feature>
<reference evidence="5" key="1">
    <citation type="submission" date="2017-01" db="EMBL/GenBank/DDBJ databases">
        <authorList>
            <person name="Varghese N."/>
            <person name="Submissions S."/>
        </authorList>
    </citation>
    <scope>NUCLEOTIDE SEQUENCE [LARGE SCALE GENOMIC DNA]</scope>
    <source>
        <strain evidence="5">DSM 24913</strain>
    </source>
</reference>
<keyword evidence="2" id="KW-0488">Methylation</keyword>
<dbReference type="Pfam" id="PF07963">
    <property type="entry name" value="N_methyl"/>
    <property type="match status" value="1"/>
</dbReference>
<evidence type="ECO:0000256" key="2">
    <source>
        <dbReference type="ARBA" id="ARBA00022481"/>
    </source>
</evidence>
<keyword evidence="3" id="KW-0472">Membrane</keyword>
<proteinExistence type="inferred from homology"/>
<keyword evidence="5" id="KW-1185">Reference proteome</keyword>
<organism evidence="4 5">
    <name type="scientific">Thalassolituus maritimus</name>
    <dbReference type="NCBI Taxonomy" id="484498"/>
    <lineage>
        <taxon>Bacteria</taxon>
        <taxon>Pseudomonadati</taxon>
        <taxon>Pseudomonadota</taxon>
        <taxon>Gammaproteobacteria</taxon>
        <taxon>Oceanospirillales</taxon>
        <taxon>Oceanospirillaceae</taxon>
        <taxon>Thalassolituus</taxon>
    </lineage>
</organism>
<gene>
    <name evidence="4" type="ORF">SAMN05421686_10564</name>
</gene>
<protein>
    <submittedName>
        <fullName evidence="4">Type IV pilus assembly protein PilA</fullName>
    </submittedName>
</protein>
<name>A0A1N7MAQ8_9GAMM</name>
<accession>A0A1N7MAQ8</accession>
<dbReference type="PANTHER" id="PTHR30093:SF34">
    <property type="entry name" value="PREPILIN PEPTIDASE-DEPENDENT PROTEIN D"/>
    <property type="match status" value="1"/>
</dbReference>
<dbReference type="InterPro" id="IPR012902">
    <property type="entry name" value="N_methyl_site"/>
</dbReference>